<evidence type="ECO:0000313" key="2">
    <source>
        <dbReference type="WBParaSite" id="Hba_07914"/>
    </source>
</evidence>
<dbReference type="AlphaFoldDB" id="A0A1I7WRV2"/>
<organism evidence="1 2">
    <name type="scientific">Heterorhabditis bacteriophora</name>
    <name type="common">Entomopathogenic nematode worm</name>
    <dbReference type="NCBI Taxonomy" id="37862"/>
    <lineage>
        <taxon>Eukaryota</taxon>
        <taxon>Metazoa</taxon>
        <taxon>Ecdysozoa</taxon>
        <taxon>Nematoda</taxon>
        <taxon>Chromadorea</taxon>
        <taxon>Rhabditida</taxon>
        <taxon>Rhabditina</taxon>
        <taxon>Rhabditomorpha</taxon>
        <taxon>Strongyloidea</taxon>
        <taxon>Heterorhabditidae</taxon>
        <taxon>Heterorhabditis</taxon>
    </lineage>
</organism>
<proteinExistence type="predicted"/>
<name>A0A1I7WRV2_HETBA</name>
<accession>A0A1I7WRV2</accession>
<protein>
    <submittedName>
        <fullName evidence="2">Similar to</fullName>
    </submittedName>
</protein>
<evidence type="ECO:0000313" key="1">
    <source>
        <dbReference type="Proteomes" id="UP000095283"/>
    </source>
</evidence>
<dbReference type="WBParaSite" id="Hba_07914">
    <property type="protein sequence ID" value="Hba_07914"/>
    <property type="gene ID" value="Hba_07914"/>
</dbReference>
<reference evidence="2" key="1">
    <citation type="submission" date="2016-11" db="UniProtKB">
        <authorList>
            <consortium name="WormBaseParasite"/>
        </authorList>
    </citation>
    <scope>IDENTIFICATION</scope>
</reference>
<keyword evidence="1" id="KW-1185">Reference proteome</keyword>
<dbReference type="Proteomes" id="UP000095283">
    <property type="component" value="Unplaced"/>
</dbReference>
<sequence length="138" mass="16017">MSTSLLNSKFDLSIQPEYLYSAYQILLLFVSKLRTTRAWIRLTYLIFQTATTIPADNLPPMVAKSLPWAVLSSLTILVVDERDPWGTIWFHREVRSWRSLYTPPKTNQTTPYDGWLGRAPPKNILSVGEEEIFRDDIR</sequence>